<dbReference type="AlphaFoldDB" id="A0A939QN89"/>
<evidence type="ECO:0000313" key="2">
    <source>
        <dbReference type="EMBL" id="MBO2990819.1"/>
    </source>
</evidence>
<dbReference type="GO" id="GO:0003700">
    <property type="term" value="F:DNA-binding transcription factor activity"/>
    <property type="evidence" value="ECO:0007669"/>
    <property type="project" value="InterPro"/>
</dbReference>
<name>A0A939QN89_9MICO</name>
<gene>
    <name evidence="2" type="ORF">J4H85_12515</name>
</gene>
<dbReference type="PRINTS" id="PR00598">
    <property type="entry name" value="HTHMARR"/>
</dbReference>
<dbReference type="InterPro" id="IPR036388">
    <property type="entry name" value="WH-like_DNA-bd_sf"/>
</dbReference>
<dbReference type="Gene3D" id="1.10.10.10">
    <property type="entry name" value="Winged helix-like DNA-binding domain superfamily/Winged helix DNA-binding domain"/>
    <property type="match status" value="1"/>
</dbReference>
<dbReference type="PANTHER" id="PTHR33164:SF103">
    <property type="entry name" value="REGULATORY PROTEIN MARR"/>
    <property type="match status" value="1"/>
</dbReference>
<proteinExistence type="predicted"/>
<dbReference type="InterPro" id="IPR036390">
    <property type="entry name" value="WH_DNA-bd_sf"/>
</dbReference>
<protein>
    <submittedName>
        <fullName evidence="2">MarR family transcriptional regulator</fullName>
    </submittedName>
</protein>
<dbReference type="PROSITE" id="PS50995">
    <property type="entry name" value="HTH_MARR_2"/>
    <property type="match status" value="1"/>
</dbReference>
<accession>A0A939QN89</accession>
<dbReference type="SUPFAM" id="SSF46785">
    <property type="entry name" value="Winged helix' DNA-binding domain"/>
    <property type="match status" value="1"/>
</dbReference>
<dbReference type="InterPro" id="IPR000835">
    <property type="entry name" value="HTH_MarR-typ"/>
</dbReference>
<evidence type="ECO:0000313" key="3">
    <source>
        <dbReference type="Proteomes" id="UP000668403"/>
    </source>
</evidence>
<reference evidence="2" key="1">
    <citation type="submission" date="2021-03" db="EMBL/GenBank/DDBJ databases">
        <title>Leucobacter chromiisoli sp. nov., isolated from chromium-containing soil of chemical plant.</title>
        <authorList>
            <person name="Xu Z."/>
        </authorList>
    </citation>
    <scope>NUCLEOTIDE SEQUENCE</scope>
    <source>
        <strain evidence="2">K 70/01</strain>
    </source>
</reference>
<comment type="caution">
    <text evidence="2">The sequence shown here is derived from an EMBL/GenBank/DDBJ whole genome shotgun (WGS) entry which is preliminary data.</text>
</comment>
<dbReference type="Pfam" id="PF12802">
    <property type="entry name" value="MarR_2"/>
    <property type="match status" value="1"/>
</dbReference>
<organism evidence="2 3">
    <name type="scientific">Leucobacter tardus</name>
    <dbReference type="NCBI Taxonomy" id="501483"/>
    <lineage>
        <taxon>Bacteria</taxon>
        <taxon>Bacillati</taxon>
        <taxon>Actinomycetota</taxon>
        <taxon>Actinomycetes</taxon>
        <taxon>Micrococcales</taxon>
        <taxon>Microbacteriaceae</taxon>
        <taxon>Leucobacter</taxon>
    </lineage>
</organism>
<dbReference type="PANTHER" id="PTHR33164">
    <property type="entry name" value="TRANSCRIPTIONAL REGULATOR, MARR FAMILY"/>
    <property type="match status" value="1"/>
</dbReference>
<keyword evidence="3" id="KW-1185">Reference proteome</keyword>
<evidence type="ECO:0000259" key="1">
    <source>
        <dbReference type="PROSITE" id="PS50995"/>
    </source>
</evidence>
<dbReference type="GO" id="GO:0006950">
    <property type="term" value="P:response to stress"/>
    <property type="evidence" value="ECO:0007669"/>
    <property type="project" value="TreeGrafter"/>
</dbReference>
<dbReference type="EMBL" id="JAGFBF010000005">
    <property type="protein sequence ID" value="MBO2990819.1"/>
    <property type="molecule type" value="Genomic_DNA"/>
</dbReference>
<dbReference type="Proteomes" id="UP000668403">
    <property type="component" value="Unassembled WGS sequence"/>
</dbReference>
<dbReference type="SMART" id="SM00347">
    <property type="entry name" value="HTH_MARR"/>
    <property type="match status" value="1"/>
</dbReference>
<feature type="domain" description="HTH marR-type" evidence="1">
    <location>
        <begin position="29"/>
        <end position="165"/>
    </location>
</feature>
<sequence length="177" mass="20019">MEGIAVSHHNIPHESSGYWYGTGTETVSAVDLLNLMRRYREAEVRMRARVRGEMGMGEKDILALRYLLDARARSVTVRQKDLAAKLDITTPSASVLVDRLVRDGYARRVPHPDDRRSVALEATDDGDREVRETLRLMHDRLFRVADEMTESDRAIVAAFLARMISCHDDAEAPSSDH</sequence>
<dbReference type="InterPro" id="IPR039422">
    <property type="entry name" value="MarR/SlyA-like"/>
</dbReference>